<dbReference type="EMBL" id="WMBB01000005">
    <property type="protein sequence ID" value="MTE13331.1"/>
    <property type="molecule type" value="Genomic_DNA"/>
</dbReference>
<evidence type="ECO:0000259" key="2">
    <source>
        <dbReference type="Pfam" id="PF01266"/>
    </source>
</evidence>
<feature type="domain" description="FAD dependent oxidoreductase" evidence="2">
    <location>
        <begin position="42"/>
        <end position="405"/>
    </location>
</feature>
<name>A0A6I3KVB7_9NOCA</name>
<evidence type="ECO:0000313" key="4">
    <source>
        <dbReference type="Proteomes" id="UP000432464"/>
    </source>
</evidence>
<evidence type="ECO:0000313" key="3">
    <source>
        <dbReference type="EMBL" id="MTE13331.1"/>
    </source>
</evidence>
<proteinExistence type="predicted"/>
<dbReference type="SUPFAM" id="SSF51905">
    <property type="entry name" value="FAD/NAD(P)-binding domain"/>
    <property type="match status" value="1"/>
</dbReference>
<accession>A0A6I3KVB7</accession>
<organism evidence="3 4">
    <name type="scientific">Nocardia aurantiaca</name>
    <dbReference type="NCBI Taxonomy" id="2675850"/>
    <lineage>
        <taxon>Bacteria</taxon>
        <taxon>Bacillati</taxon>
        <taxon>Actinomycetota</taxon>
        <taxon>Actinomycetes</taxon>
        <taxon>Mycobacteriales</taxon>
        <taxon>Nocardiaceae</taxon>
        <taxon>Nocardia</taxon>
    </lineage>
</organism>
<gene>
    <name evidence="3" type="ORF">GLP40_11160</name>
</gene>
<dbReference type="PANTHER" id="PTHR13847:SF281">
    <property type="entry name" value="FAD DEPENDENT OXIDOREDUCTASE DOMAIN-CONTAINING PROTEIN"/>
    <property type="match status" value="1"/>
</dbReference>
<protein>
    <submittedName>
        <fullName evidence="3">FAD-dependent oxidoreductase</fullName>
    </submittedName>
</protein>
<dbReference type="Pfam" id="PF01266">
    <property type="entry name" value="DAO"/>
    <property type="match status" value="1"/>
</dbReference>
<keyword evidence="4" id="KW-1185">Reference proteome</keyword>
<dbReference type="RefSeq" id="WP_154787839.1">
    <property type="nucleotide sequence ID" value="NZ_WMBB01000005.1"/>
</dbReference>
<sequence length="471" mass="51780">MSAKGSKPWASALVDAAPTPYWTDRPERPTPTDPLTTAADADLAVIGGGYSGLWTALLAKERNPGIDVALVESGLCGHAASGRNGGFCSASLTHGLSNGIERFPDEIDELERLGRSNLDDIEKAILHYGIDCDFERTGEMEVATAPHELAWLRESHDAAESLGYRTELLDTGQVRGMVHSPTYLGGWWDRDGVAMLDPARLAWGLRRACLDSGVRIFEGTPVQRISRSTGGTLTLHTPHGEVCAPRVALCTSAFAGPLPKVSRHVVPVYDYALMTEPLTAEQLDSIGWGARMGLADASYRFHYYRLTSDNRILFGGYDAIYHFGNRIAPTLEYNEATFETLAQHFFQTFPQLDGLRFTHRWGGVIDTCGRFCAFFGSAHKGRLVYAAGYTGLGVGATRFGAEVMLDRLWGLDTERTRLRLVRSRPLPLPPEPLRSAGIHLTRWSLARADAHQGRRNLWLKTLDYTGLGFDS</sequence>
<reference evidence="3 4" key="1">
    <citation type="submission" date="2019-11" db="EMBL/GenBank/DDBJ databases">
        <title>Nocardia sp. nov. CT2-14 isolated from soil.</title>
        <authorList>
            <person name="Kanchanasin P."/>
            <person name="Tanasupawat S."/>
            <person name="Yuki M."/>
            <person name="Kudo T."/>
        </authorList>
    </citation>
    <scope>NUCLEOTIDE SEQUENCE [LARGE SCALE GENOMIC DNA]</scope>
    <source>
        <strain evidence="3 4">CT2-14</strain>
    </source>
</reference>
<dbReference type="InterPro" id="IPR036188">
    <property type="entry name" value="FAD/NAD-bd_sf"/>
</dbReference>
<dbReference type="PANTHER" id="PTHR13847">
    <property type="entry name" value="SARCOSINE DEHYDROGENASE-RELATED"/>
    <property type="match status" value="1"/>
</dbReference>
<dbReference type="Gene3D" id="3.30.9.10">
    <property type="entry name" value="D-Amino Acid Oxidase, subunit A, domain 2"/>
    <property type="match status" value="1"/>
</dbReference>
<dbReference type="InterPro" id="IPR006076">
    <property type="entry name" value="FAD-dep_OxRdtase"/>
</dbReference>
<dbReference type="AlphaFoldDB" id="A0A6I3KVB7"/>
<comment type="caution">
    <text evidence="3">The sequence shown here is derived from an EMBL/GenBank/DDBJ whole genome shotgun (WGS) entry which is preliminary data.</text>
</comment>
<evidence type="ECO:0000256" key="1">
    <source>
        <dbReference type="SAM" id="MobiDB-lite"/>
    </source>
</evidence>
<feature type="region of interest" description="Disordered" evidence="1">
    <location>
        <begin position="17"/>
        <end position="36"/>
    </location>
</feature>
<dbReference type="GO" id="GO:0005737">
    <property type="term" value="C:cytoplasm"/>
    <property type="evidence" value="ECO:0007669"/>
    <property type="project" value="TreeGrafter"/>
</dbReference>
<dbReference type="Proteomes" id="UP000432464">
    <property type="component" value="Unassembled WGS sequence"/>
</dbReference>
<dbReference type="Gene3D" id="3.50.50.60">
    <property type="entry name" value="FAD/NAD(P)-binding domain"/>
    <property type="match status" value="1"/>
</dbReference>